<organism evidence="1 2">
    <name type="scientific">Cesiribacter andamanensis AMV16</name>
    <dbReference type="NCBI Taxonomy" id="1279009"/>
    <lineage>
        <taxon>Bacteria</taxon>
        <taxon>Pseudomonadati</taxon>
        <taxon>Bacteroidota</taxon>
        <taxon>Cytophagia</taxon>
        <taxon>Cytophagales</taxon>
        <taxon>Cesiribacteraceae</taxon>
        <taxon>Cesiribacter</taxon>
    </lineage>
</organism>
<dbReference type="eggNOG" id="COG0457">
    <property type="taxonomic scope" value="Bacteria"/>
</dbReference>
<protein>
    <submittedName>
        <fullName evidence="1">Uncharacterized protein</fullName>
    </submittedName>
</protein>
<name>M7N6Q8_9BACT</name>
<evidence type="ECO:0000313" key="2">
    <source>
        <dbReference type="Proteomes" id="UP000011910"/>
    </source>
</evidence>
<dbReference type="Proteomes" id="UP000011910">
    <property type="component" value="Unassembled WGS sequence"/>
</dbReference>
<dbReference type="EMBL" id="AODQ01000041">
    <property type="protein sequence ID" value="EMR02916.1"/>
    <property type="molecule type" value="Genomic_DNA"/>
</dbReference>
<dbReference type="OrthoDB" id="1490648at2"/>
<keyword evidence="2" id="KW-1185">Reference proteome</keyword>
<dbReference type="STRING" id="1279009.ADICEAN_01954"/>
<comment type="caution">
    <text evidence="1">The sequence shown here is derived from an EMBL/GenBank/DDBJ whole genome shotgun (WGS) entry which is preliminary data.</text>
</comment>
<dbReference type="AlphaFoldDB" id="M7N6Q8"/>
<dbReference type="RefSeq" id="WP_009195350.1">
    <property type="nucleotide sequence ID" value="NZ_AODQ01000041.1"/>
</dbReference>
<accession>M7N6Q8</accession>
<gene>
    <name evidence="1" type="ORF">ADICEAN_01954</name>
</gene>
<evidence type="ECO:0000313" key="1">
    <source>
        <dbReference type="EMBL" id="EMR02916.1"/>
    </source>
</evidence>
<sequence length="512" mass="61096">MEDLLKLIEITKKRGQRSIQLVNLNFRKSEVSKDNQLFDGIVNGLFQNDDDAAKAMFRSHPGNRNYRNAKAKLKLKLLNHLYFLDYDKNTYTLYNKCEYECRHLLHQCKILINEGAHDIASQLLPQLIKQAKQFECLDVLTDALVMLRNDYARQGKVTPYQEACEELEYYRAFRRSVEEAEAAYQSILVFVNKSVSAQNRVMNQIPETVAHLQREAQTYKSRQIDRYVFQLQTLYNELSWNFQENIKLCDTIEEKYLKKDNSLIEIDLNKNDVVLTKLKAYYCLRDAEGGGAYAQKTNKHFKVGTAQWFRFMELYFLLMMKGQQYKKAGELYRKVRTNKNYSLLNDIDKMRWKIYRAFLVFVNDSKLLRWGFNLEKFVDTMPDYPKELSSYNIARLIIQYMYLLREGRIEEVRKRMEALQQYNSTHLDKRHNYRNSIFIRLLSIVVEKEFNYEQIEEKGRTYFNKLRKINIPSDPGVDVEVISYDVLYSFILDYLKTNKLYVHYRFYNLNAV</sequence>
<reference evidence="1 2" key="1">
    <citation type="journal article" date="2013" name="Genome Announc.">
        <title>Draft Genome Sequence of Cesiribacter andamanensis Strain AMV16T, Isolated from a Soil Sample from a Mud Volcano in the Andaman Islands, India.</title>
        <authorList>
            <person name="Shivaji S."/>
            <person name="Ara S."/>
            <person name="Begum Z."/>
            <person name="Srinivas T.N."/>
            <person name="Singh A."/>
            <person name="Kumar Pinnaka A."/>
        </authorList>
    </citation>
    <scope>NUCLEOTIDE SEQUENCE [LARGE SCALE GENOMIC DNA]</scope>
    <source>
        <strain evidence="1 2">AMV16</strain>
    </source>
</reference>
<proteinExistence type="predicted"/>